<proteinExistence type="predicted"/>
<name>A0A7R8CGM1_LEPSM</name>
<evidence type="ECO:0000256" key="7">
    <source>
        <dbReference type="SAM" id="MobiDB-lite"/>
    </source>
</evidence>
<dbReference type="GO" id="GO:0000981">
    <property type="term" value="F:DNA-binding transcription factor activity, RNA polymerase II-specific"/>
    <property type="evidence" value="ECO:0007669"/>
    <property type="project" value="TreeGrafter"/>
</dbReference>
<keyword evidence="4" id="KW-0804">Transcription</keyword>
<reference evidence="8" key="1">
    <citation type="submission" date="2021-02" db="EMBL/GenBank/DDBJ databases">
        <authorList>
            <person name="Bekaert M."/>
        </authorList>
    </citation>
    <scope>NUCLEOTIDE SEQUENCE</scope>
    <source>
        <strain evidence="8">IoA-00</strain>
    </source>
</reference>
<evidence type="ECO:0000256" key="3">
    <source>
        <dbReference type="ARBA" id="ARBA00023125"/>
    </source>
</evidence>
<feature type="compositionally biased region" description="Polar residues" evidence="7">
    <location>
        <begin position="112"/>
        <end position="122"/>
    </location>
</feature>
<dbReference type="Pfam" id="PF07716">
    <property type="entry name" value="bZIP_2"/>
    <property type="match status" value="1"/>
</dbReference>
<keyword evidence="2" id="KW-0805">Transcription regulation</keyword>
<dbReference type="Proteomes" id="UP000675881">
    <property type="component" value="Chromosome 12"/>
</dbReference>
<keyword evidence="6" id="KW-0175">Coiled coil</keyword>
<dbReference type="InterPro" id="IPR040223">
    <property type="entry name" value="PAR_bZIP"/>
</dbReference>
<keyword evidence="3" id="KW-0238">DNA-binding</keyword>
<dbReference type="OrthoDB" id="6151507at2759"/>
<dbReference type="SMART" id="SM00338">
    <property type="entry name" value="BRLZ"/>
    <property type="match status" value="1"/>
</dbReference>
<feature type="coiled-coil region" evidence="6">
    <location>
        <begin position="164"/>
        <end position="198"/>
    </location>
</feature>
<evidence type="ECO:0000256" key="4">
    <source>
        <dbReference type="ARBA" id="ARBA00023163"/>
    </source>
</evidence>
<dbReference type="PANTHER" id="PTHR11988:SF27">
    <property type="entry name" value="GH27708P"/>
    <property type="match status" value="1"/>
</dbReference>
<dbReference type="InterPro" id="IPR046347">
    <property type="entry name" value="bZIP_sf"/>
</dbReference>
<keyword evidence="9" id="KW-1185">Reference proteome</keyword>
<dbReference type="EMBL" id="HG994591">
    <property type="protein sequence ID" value="CAF2817354.1"/>
    <property type="molecule type" value="Genomic_DNA"/>
</dbReference>
<dbReference type="AlphaFoldDB" id="A0A7R8CGM1"/>
<evidence type="ECO:0000256" key="5">
    <source>
        <dbReference type="ARBA" id="ARBA00023242"/>
    </source>
</evidence>
<dbReference type="InterPro" id="IPR004827">
    <property type="entry name" value="bZIP"/>
</dbReference>
<evidence type="ECO:0000313" key="8">
    <source>
        <dbReference type="EMBL" id="CAF2817354.1"/>
    </source>
</evidence>
<dbReference type="GO" id="GO:0005634">
    <property type="term" value="C:nucleus"/>
    <property type="evidence" value="ECO:0007669"/>
    <property type="project" value="UniProtKB-SubCell"/>
</dbReference>
<accession>A0A7R8CGM1</accession>
<evidence type="ECO:0000313" key="9">
    <source>
        <dbReference type="Proteomes" id="UP000675881"/>
    </source>
</evidence>
<feature type="region of interest" description="Disordered" evidence="7">
    <location>
        <begin position="112"/>
        <end position="134"/>
    </location>
</feature>
<evidence type="ECO:0000256" key="2">
    <source>
        <dbReference type="ARBA" id="ARBA00023015"/>
    </source>
</evidence>
<evidence type="ECO:0000256" key="1">
    <source>
        <dbReference type="ARBA" id="ARBA00004123"/>
    </source>
</evidence>
<protein>
    <submittedName>
        <fullName evidence="8">HLF</fullName>
    </submittedName>
</protein>
<comment type="subcellular location">
    <subcellularLocation>
        <location evidence="1">Nucleus</location>
    </subcellularLocation>
</comment>
<dbReference type="SUPFAM" id="SSF57959">
    <property type="entry name" value="Leucine zipper domain"/>
    <property type="match status" value="1"/>
</dbReference>
<keyword evidence="5" id="KW-0539">Nucleus</keyword>
<sequence length="221" mass="25366">MEIVNNSMEEVRSILHSPRLHENDQLIRPIKYFAHFCDETNVSNLPSHLLTSHPDRLSQSKSNTNCLLSTLEDANLLLTVGSAPSSRPSSPIRTQLLADSIPVNLCLRRLSNSQNATHTHSNSSRKRRKQTHVPDVNKDERYWARRLKNNEAAKRSRDMRIKREKVIFEENARLEKLAKDLKNEVDRMAMDNKELTLKMGIIMEENNRLKTLLSLFSAAAS</sequence>
<evidence type="ECO:0000256" key="6">
    <source>
        <dbReference type="SAM" id="Coils"/>
    </source>
</evidence>
<dbReference type="GO" id="GO:0000978">
    <property type="term" value="F:RNA polymerase II cis-regulatory region sequence-specific DNA binding"/>
    <property type="evidence" value="ECO:0007669"/>
    <property type="project" value="TreeGrafter"/>
</dbReference>
<dbReference type="PANTHER" id="PTHR11988">
    <property type="entry name" value="THYROTROPH EMBRYONIC FACTOR RELATED"/>
    <property type="match status" value="1"/>
</dbReference>
<organism evidence="8 9">
    <name type="scientific">Lepeophtheirus salmonis</name>
    <name type="common">Salmon louse</name>
    <name type="synonym">Caligus salmonis</name>
    <dbReference type="NCBI Taxonomy" id="72036"/>
    <lineage>
        <taxon>Eukaryota</taxon>
        <taxon>Metazoa</taxon>
        <taxon>Ecdysozoa</taxon>
        <taxon>Arthropoda</taxon>
        <taxon>Crustacea</taxon>
        <taxon>Multicrustacea</taxon>
        <taxon>Hexanauplia</taxon>
        <taxon>Copepoda</taxon>
        <taxon>Siphonostomatoida</taxon>
        <taxon>Caligidae</taxon>
        <taxon>Lepeophtheirus</taxon>
    </lineage>
</organism>
<dbReference type="Gene3D" id="1.20.5.170">
    <property type="match status" value="1"/>
</dbReference>
<gene>
    <name evidence="8" type="ORF">LSAA_3560</name>
</gene>